<organism evidence="5 6">
    <name type="scientific">Pterulicium gracile</name>
    <dbReference type="NCBI Taxonomy" id="1884261"/>
    <lineage>
        <taxon>Eukaryota</taxon>
        <taxon>Fungi</taxon>
        <taxon>Dikarya</taxon>
        <taxon>Basidiomycota</taxon>
        <taxon>Agaricomycotina</taxon>
        <taxon>Agaricomycetes</taxon>
        <taxon>Agaricomycetidae</taxon>
        <taxon>Agaricales</taxon>
        <taxon>Pleurotineae</taxon>
        <taxon>Pterulaceae</taxon>
        <taxon>Pterulicium</taxon>
    </lineage>
</organism>
<keyword evidence="3" id="KW-0812">Transmembrane</keyword>
<accession>A0A5C3R0R4</accession>
<evidence type="ECO:0000256" key="3">
    <source>
        <dbReference type="SAM" id="Phobius"/>
    </source>
</evidence>
<comment type="similarity">
    <text evidence="1">Belongs to the sel-1 family.</text>
</comment>
<feature type="region of interest" description="Disordered" evidence="2">
    <location>
        <begin position="829"/>
        <end position="865"/>
    </location>
</feature>
<dbReference type="Gene3D" id="1.25.40.10">
    <property type="entry name" value="Tetratricopeptide repeat domain"/>
    <property type="match status" value="3"/>
</dbReference>
<dbReference type="Pfam" id="PF08238">
    <property type="entry name" value="Sel1"/>
    <property type="match status" value="5"/>
</dbReference>
<protein>
    <recommendedName>
        <fullName evidence="7">HCP-like protein</fullName>
    </recommendedName>
</protein>
<proteinExistence type="inferred from homology"/>
<evidence type="ECO:0000256" key="1">
    <source>
        <dbReference type="ARBA" id="ARBA00038101"/>
    </source>
</evidence>
<reference evidence="5 6" key="1">
    <citation type="journal article" date="2019" name="Nat. Ecol. Evol.">
        <title>Megaphylogeny resolves global patterns of mushroom evolution.</title>
        <authorList>
            <person name="Varga T."/>
            <person name="Krizsan K."/>
            <person name="Foldi C."/>
            <person name="Dima B."/>
            <person name="Sanchez-Garcia M."/>
            <person name="Sanchez-Ramirez S."/>
            <person name="Szollosi G.J."/>
            <person name="Szarkandi J.G."/>
            <person name="Papp V."/>
            <person name="Albert L."/>
            <person name="Andreopoulos W."/>
            <person name="Angelini C."/>
            <person name="Antonin V."/>
            <person name="Barry K.W."/>
            <person name="Bougher N.L."/>
            <person name="Buchanan P."/>
            <person name="Buyck B."/>
            <person name="Bense V."/>
            <person name="Catcheside P."/>
            <person name="Chovatia M."/>
            <person name="Cooper J."/>
            <person name="Damon W."/>
            <person name="Desjardin D."/>
            <person name="Finy P."/>
            <person name="Geml J."/>
            <person name="Haridas S."/>
            <person name="Hughes K."/>
            <person name="Justo A."/>
            <person name="Karasinski D."/>
            <person name="Kautmanova I."/>
            <person name="Kiss B."/>
            <person name="Kocsube S."/>
            <person name="Kotiranta H."/>
            <person name="LaButti K.M."/>
            <person name="Lechner B.E."/>
            <person name="Liimatainen K."/>
            <person name="Lipzen A."/>
            <person name="Lukacs Z."/>
            <person name="Mihaltcheva S."/>
            <person name="Morgado L.N."/>
            <person name="Niskanen T."/>
            <person name="Noordeloos M.E."/>
            <person name="Ohm R.A."/>
            <person name="Ortiz-Santana B."/>
            <person name="Ovrebo C."/>
            <person name="Racz N."/>
            <person name="Riley R."/>
            <person name="Savchenko A."/>
            <person name="Shiryaev A."/>
            <person name="Soop K."/>
            <person name="Spirin V."/>
            <person name="Szebenyi C."/>
            <person name="Tomsovsky M."/>
            <person name="Tulloss R.E."/>
            <person name="Uehling J."/>
            <person name="Grigoriev I.V."/>
            <person name="Vagvolgyi C."/>
            <person name="Papp T."/>
            <person name="Martin F.M."/>
            <person name="Miettinen O."/>
            <person name="Hibbett D.S."/>
            <person name="Nagy L.G."/>
        </authorList>
    </citation>
    <scope>NUCLEOTIDE SEQUENCE [LARGE SCALE GENOMIC DNA]</scope>
    <source>
        <strain evidence="5 6">CBS 309.79</strain>
    </source>
</reference>
<feature type="signal peptide" evidence="4">
    <location>
        <begin position="1"/>
        <end position="32"/>
    </location>
</feature>
<dbReference type="PANTHER" id="PTHR11102:SF147">
    <property type="entry name" value="SEL1L ADAPTOR SUBUNIT OF ERAD E3 UBIQUITIN LIGASE"/>
    <property type="match status" value="1"/>
</dbReference>
<evidence type="ECO:0008006" key="7">
    <source>
        <dbReference type="Google" id="ProtNLM"/>
    </source>
</evidence>
<evidence type="ECO:0000256" key="2">
    <source>
        <dbReference type="SAM" id="MobiDB-lite"/>
    </source>
</evidence>
<keyword evidence="3" id="KW-0472">Membrane</keyword>
<dbReference type="SMART" id="SM00671">
    <property type="entry name" value="SEL1"/>
    <property type="match status" value="7"/>
</dbReference>
<keyword evidence="6" id="KW-1185">Reference proteome</keyword>
<dbReference type="AlphaFoldDB" id="A0A5C3R0R4"/>
<keyword evidence="4" id="KW-0732">Signal</keyword>
<dbReference type="InterPro" id="IPR006597">
    <property type="entry name" value="Sel1-like"/>
</dbReference>
<feature type="transmembrane region" description="Helical" evidence="3">
    <location>
        <begin position="951"/>
        <end position="967"/>
    </location>
</feature>
<sequence>MPPNKSLCAKKAAWLAFGFVVLASAATPPGDATQNLDVKDAIPVAGDSTFTGAQDVLALDHEADTSAEANRAYKSAIQLLHNLSAHPSTSFHIPSATSSIYNIAWISHYLPSPVNTGFRAISRLHGHVQETFSTISSALGFLAPSSFKNPKGRKAEYDPQEERIKSIKVVDLLHHAMDLGHDGAVYTLAQTHLFPPNAYFSFDPKKAFGLLQIHVDMTGHAKSHALLAFFYASEYRPLLSGDHPHPIVNTSQPKAMLHYTFAAHQGHKGAQMALGYRFWSGIGAVEDCPSALKWYEMAASEAMRLFLSGPPGGLTLPKTPTKLSDLDGGVYGYGASVASSGHNVNRASVKAGAARDAGETWEDILEYYIFNANRGEDDFAWRLGKIFYQGSIYPAPGGIASGSEGVAAVKQDYALARYYFDKVVRKHWSKEPATPGSWTPPPLKDQQDPTTKQRVAWASSAAGYLGRMYLRGEGVKQDFAVAKLWFERGAQHGDREAQNGLGIIWRDGLVTVGGKSAVMGKGKVDISRAVTYFTSSAKQELAEANVNLGKIHYNNDELTLATSFFENAVRAGSPFEAYYYLASLYAAQAKNAQDGMKAGACSMAVSFFKVVAERGVFDDNLLREAEASWVASAVNGVGLAWAGPSTASVQTKEVALLKWWLAAERGHEAAQNNLAWVLDQDKSVLRHTRFSPAGTSQMKARLALTQWTRSAGQRNIDALVKVADYHYHGLGLSDGQESDADVKFRLEKAAKYYQSASETHLSALAMWNLGWLYENGAGIPQDFHLAKRYYDLAMETHAEAYLPGLVSLVKLYMKSIIHTLKGGTGGLSLWGDEEDTDPAHAHVEGGQGKGGEAKPGSEGAVADGDFEEEDGEWYLGRAKEEYQRRLSAKGAARGPDHDDPIQYVRDHRNAENERDGDFGPDDDFDGALRGSRRKAHDDKDDLDEEEEFEETVLILIICLVVSGLFWLRHRLAQRARYDHPPQQ</sequence>
<dbReference type="STRING" id="1884261.A0A5C3R0R4"/>
<dbReference type="InterPro" id="IPR050767">
    <property type="entry name" value="Sel1_AlgK"/>
</dbReference>
<evidence type="ECO:0000256" key="4">
    <source>
        <dbReference type="SAM" id="SignalP"/>
    </source>
</evidence>
<dbReference type="Proteomes" id="UP000305067">
    <property type="component" value="Unassembled WGS sequence"/>
</dbReference>
<evidence type="ECO:0000313" key="5">
    <source>
        <dbReference type="EMBL" id="TFL07178.1"/>
    </source>
</evidence>
<dbReference type="GO" id="GO:0036503">
    <property type="term" value="P:ERAD pathway"/>
    <property type="evidence" value="ECO:0007669"/>
    <property type="project" value="TreeGrafter"/>
</dbReference>
<name>A0A5C3R0R4_9AGAR</name>
<feature type="region of interest" description="Disordered" evidence="2">
    <location>
        <begin position="910"/>
        <end position="943"/>
    </location>
</feature>
<feature type="chain" id="PRO_5023069006" description="HCP-like protein" evidence="4">
    <location>
        <begin position="33"/>
        <end position="983"/>
    </location>
</feature>
<gene>
    <name evidence="5" type="ORF">BDV98DRAFT_557395</name>
</gene>
<keyword evidence="3" id="KW-1133">Transmembrane helix</keyword>
<dbReference type="EMBL" id="ML178814">
    <property type="protein sequence ID" value="TFL07178.1"/>
    <property type="molecule type" value="Genomic_DNA"/>
</dbReference>
<dbReference type="InterPro" id="IPR011990">
    <property type="entry name" value="TPR-like_helical_dom_sf"/>
</dbReference>
<feature type="region of interest" description="Disordered" evidence="2">
    <location>
        <begin position="430"/>
        <end position="451"/>
    </location>
</feature>
<dbReference type="GO" id="GO:0005789">
    <property type="term" value="C:endoplasmic reticulum membrane"/>
    <property type="evidence" value="ECO:0007669"/>
    <property type="project" value="TreeGrafter"/>
</dbReference>
<dbReference type="SUPFAM" id="SSF81901">
    <property type="entry name" value="HCP-like"/>
    <property type="match status" value="3"/>
</dbReference>
<evidence type="ECO:0000313" key="6">
    <source>
        <dbReference type="Proteomes" id="UP000305067"/>
    </source>
</evidence>
<dbReference type="PANTHER" id="PTHR11102">
    <property type="entry name" value="SEL-1-LIKE PROTEIN"/>
    <property type="match status" value="1"/>
</dbReference>
<dbReference type="OrthoDB" id="27934at2759"/>